<dbReference type="SUPFAM" id="SSF51182">
    <property type="entry name" value="RmlC-like cupins"/>
    <property type="match status" value="1"/>
</dbReference>
<dbReference type="Gene3D" id="2.60.120.10">
    <property type="entry name" value="Jelly Rolls"/>
    <property type="match status" value="1"/>
</dbReference>
<organism evidence="2 3">
    <name type="scientific">Pseudidiomarina aestuarii</name>
    <dbReference type="NCBI Taxonomy" id="624146"/>
    <lineage>
        <taxon>Bacteria</taxon>
        <taxon>Pseudomonadati</taxon>
        <taxon>Pseudomonadota</taxon>
        <taxon>Gammaproteobacteria</taxon>
        <taxon>Alteromonadales</taxon>
        <taxon>Idiomarinaceae</taxon>
        <taxon>Pseudidiomarina</taxon>
    </lineage>
</organism>
<evidence type="ECO:0000259" key="1">
    <source>
        <dbReference type="Pfam" id="PF12973"/>
    </source>
</evidence>
<sequence>MMIKSHPHEQLLVQYATGELNPAMLVMIGTHVDMCPQCQQHVADIEEQIALKVLGERVTDAALPNTVVDSMLESIMNSPAPIQVRAEQSRDYISLEGKRFALPATLARNEHRIGQWHHMVSKLWRAPVDIGNGEMLNLIYMADGAQVPEHTHKGREATLVINGVFNDEFNEYRDGDFILLDEHHKHTPQTQGEDCLTLATLDAPMHFTAGISRLLNPFSSLFFR</sequence>
<dbReference type="NCBIfam" id="TIGR02451">
    <property type="entry name" value="anti_sig_ChrR"/>
    <property type="match status" value="1"/>
</dbReference>
<dbReference type="Proteomes" id="UP000241514">
    <property type="component" value="Unassembled WGS sequence"/>
</dbReference>
<proteinExistence type="predicted"/>
<reference evidence="2 3" key="1">
    <citation type="submission" date="2018-03" db="EMBL/GenBank/DDBJ databases">
        <title>Cross-interface Injection: A General Nanoliter Liquid Handling Method Applied to Single Cells Genome Amplification Automated Nanoliter Liquid Handling Applied to Single Cell Multiple Displacement Amplification.</title>
        <authorList>
            <person name="Yun J."/>
            <person name="Xu P."/>
            <person name="Xu J."/>
            <person name="Dai X."/>
            <person name="Wang Y."/>
            <person name="Zheng X."/>
            <person name="Cao C."/>
            <person name="Yi Q."/>
            <person name="Zhu Y."/>
            <person name="Wang L."/>
            <person name="Dong Z."/>
            <person name="Huang Y."/>
            <person name="Huang L."/>
            <person name="Du W."/>
        </authorList>
    </citation>
    <scope>NUCLEOTIDE SEQUENCE [LARGE SCALE GENOMIC DNA]</scope>
    <source>
        <strain evidence="2 3">A9-4</strain>
    </source>
</reference>
<dbReference type="InterPro" id="IPR025979">
    <property type="entry name" value="ChrR-like_cupin_dom"/>
</dbReference>
<evidence type="ECO:0000313" key="2">
    <source>
        <dbReference type="EMBL" id="PTB88247.1"/>
    </source>
</evidence>
<comment type="caution">
    <text evidence="2">The sequence shown here is derived from an EMBL/GenBank/DDBJ whole genome shotgun (WGS) entry which is preliminary data.</text>
</comment>
<dbReference type="AlphaFoldDB" id="A0A2T4D1G6"/>
<dbReference type="EMBL" id="PYVG01000094">
    <property type="protein sequence ID" value="PTB88247.1"/>
    <property type="molecule type" value="Genomic_DNA"/>
</dbReference>
<evidence type="ECO:0000313" key="3">
    <source>
        <dbReference type="Proteomes" id="UP000241514"/>
    </source>
</evidence>
<dbReference type="Gene3D" id="1.10.10.1320">
    <property type="entry name" value="Anti-sigma factor, zinc-finger domain"/>
    <property type="match status" value="1"/>
</dbReference>
<name>A0A2T4D1G6_9GAMM</name>
<dbReference type="InterPro" id="IPR011051">
    <property type="entry name" value="RmlC_Cupin_sf"/>
</dbReference>
<feature type="domain" description="ChrR-like cupin" evidence="1">
    <location>
        <begin position="116"/>
        <end position="199"/>
    </location>
</feature>
<dbReference type="InterPro" id="IPR012807">
    <property type="entry name" value="Anti-sigma_ChrR"/>
</dbReference>
<protein>
    <submittedName>
        <fullName evidence="2">Transcriptional regulator</fullName>
    </submittedName>
</protein>
<gene>
    <name evidence="2" type="ORF">C9928_06710</name>
</gene>
<dbReference type="Pfam" id="PF12973">
    <property type="entry name" value="Cupin_7"/>
    <property type="match status" value="1"/>
</dbReference>
<dbReference type="InterPro" id="IPR041916">
    <property type="entry name" value="Anti_sigma_zinc_sf"/>
</dbReference>
<accession>A0A2T4D1G6</accession>
<dbReference type="InterPro" id="IPR014710">
    <property type="entry name" value="RmlC-like_jellyroll"/>
</dbReference>
<dbReference type="CDD" id="cd20301">
    <property type="entry name" value="cupin_ChrR"/>
    <property type="match status" value="1"/>
</dbReference>